<gene>
    <name evidence="2" type="ORF">g.1274</name>
</gene>
<dbReference type="AlphaFoldDB" id="A0A1B6CZG4"/>
<proteinExistence type="predicted"/>
<evidence type="ECO:0000256" key="1">
    <source>
        <dbReference type="SAM" id="MobiDB-lite"/>
    </source>
</evidence>
<protein>
    <submittedName>
        <fullName evidence="2">Uncharacterized protein</fullName>
    </submittedName>
</protein>
<sequence length="107" mass="12290">DCPSPHTGQTGRSFHTRHTNHIKDLKNTHPKSSNHASHPNNPSHTYNNTNINLEILNIAHKSKHLNKFENYEIYSLQPPQISNDHTQFQVNTIHRHIEKDTTTNSLG</sequence>
<accession>A0A1B6CZG4</accession>
<name>A0A1B6CZG4_9HEMI</name>
<organism evidence="2">
    <name type="scientific">Clastoptera arizonana</name>
    <name type="common">Arizona spittle bug</name>
    <dbReference type="NCBI Taxonomy" id="38151"/>
    <lineage>
        <taxon>Eukaryota</taxon>
        <taxon>Metazoa</taxon>
        <taxon>Ecdysozoa</taxon>
        <taxon>Arthropoda</taxon>
        <taxon>Hexapoda</taxon>
        <taxon>Insecta</taxon>
        <taxon>Pterygota</taxon>
        <taxon>Neoptera</taxon>
        <taxon>Paraneoptera</taxon>
        <taxon>Hemiptera</taxon>
        <taxon>Auchenorrhyncha</taxon>
        <taxon>Cercopoidea</taxon>
        <taxon>Clastopteridae</taxon>
        <taxon>Clastoptera</taxon>
    </lineage>
</organism>
<dbReference type="EMBL" id="GEDC01018625">
    <property type="protein sequence ID" value="JAS18673.1"/>
    <property type="molecule type" value="Transcribed_RNA"/>
</dbReference>
<evidence type="ECO:0000313" key="2">
    <source>
        <dbReference type="EMBL" id="JAS18673.1"/>
    </source>
</evidence>
<reference evidence="2" key="1">
    <citation type="submission" date="2015-12" db="EMBL/GenBank/DDBJ databases">
        <title>De novo transcriptome assembly of four potential Pierce s Disease insect vectors from Arizona vineyards.</title>
        <authorList>
            <person name="Tassone E.E."/>
        </authorList>
    </citation>
    <scope>NUCLEOTIDE SEQUENCE</scope>
</reference>
<feature type="region of interest" description="Disordered" evidence="1">
    <location>
        <begin position="1"/>
        <end position="48"/>
    </location>
</feature>
<feature type="compositionally biased region" description="Low complexity" evidence="1">
    <location>
        <begin position="30"/>
        <end position="48"/>
    </location>
</feature>
<feature type="compositionally biased region" description="Polar residues" evidence="1">
    <location>
        <begin position="1"/>
        <end position="13"/>
    </location>
</feature>
<feature type="non-terminal residue" evidence="2">
    <location>
        <position position="1"/>
    </location>
</feature>